<reference evidence="2" key="1">
    <citation type="submission" date="2021-02" db="EMBL/GenBank/DDBJ databases">
        <title>Infant gut strain persistence is associated with maternal origin, phylogeny, and functional potential including surface adhesion and iron acquisition.</title>
        <authorList>
            <person name="Lou Y.C."/>
        </authorList>
    </citation>
    <scope>NUCLEOTIDE SEQUENCE</scope>
    <source>
        <strain evidence="2">L3_101_000M1_dasL3_101_000M1_concoct_87</strain>
    </source>
</reference>
<sequence length="84" mass="9906">MDRTMIEKRLKFHTERLDNLYAAYNALVNSRAKSYRLDDRELTRFDLDTLSDEIEDAERKVEELTALLNGQSARKAFGVIPRDW</sequence>
<dbReference type="Proteomes" id="UP000759273">
    <property type="component" value="Unassembled WGS sequence"/>
</dbReference>
<gene>
    <name evidence="2" type="ORF">KHY36_02140</name>
</gene>
<protein>
    <submittedName>
        <fullName evidence="2">Uncharacterized protein</fullName>
    </submittedName>
</protein>
<proteinExistence type="predicted"/>
<feature type="coiled-coil region" evidence="1">
    <location>
        <begin position="40"/>
        <end position="74"/>
    </location>
</feature>
<dbReference type="AlphaFoldDB" id="A0A943DAJ7"/>
<accession>A0A943DAJ7</accession>
<keyword evidence="1" id="KW-0175">Coiled coil</keyword>
<organism evidence="2 3">
    <name type="scientific">Subdoligranulum variabile</name>
    <dbReference type="NCBI Taxonomy" id="214851"/>
    <lineage>
        <taxon>Bacteria</taxon>
        <taxon>Bacillati</taxon>
        <taxon>Bacillota</taxon>
        <taxon>Clostridia</taxon>
        <taxon>Eubacteriales</taxon>
        <taxon>Oscillospiraceae</taxon>
        <taxon>Subdoligranulum</taxon>
    </lineage>
</organism>
<dbReference type="EMBL" id="JAGZGG010000003">
    <property type="protein sequence ID" value="MBS5331314.1"/>
    <property type="molecule type" value="Genomic_DNA"/>
</dbReference>
<comment type="caution">
    <text evidence="2">The sequence shown here is derived from an EMBL/GenBank/DDBJ whole genome shotgun (WGS) entry which is preliminary data.</text>
</comment>
<evidence type="ECO:0000313" key="2">
    <source>
        <dbReference type="EMBL" id="MBS5331314.1"/>
    </source>
</evidence>
<evidence type="ECO:0000313" key="3">
    <source>
        <dbReference type="Proteomes" id="UP000759273"/>
    </source>
</evidence>
<evidence type="ECO:0000256" key="1">
    <source>
        <dbReference type="SAM" id="Coils"/>
    </source>
</evidence>
<name>A0A943DAJ7_9FIRM</name>